<evidence type="ECO:0000313" key="3">
    <source>
        <dbReference type="Proteomes" id="UP000295781"/>
    </source>
</evidence>
<reference evidence="2 3" key="1">
    <citation type="submission" date="2015-09" db="EMBL/GenBank/DDBJ databases">
        <title>Sorangium comparison.</title>
        <authorList>
            <person name="Zaburannyi N."/>
            <person name="Bunk B."/>
            <person name="Overmann J."/>
            <person name="Mueller R."/>
        </authorList>
    </citation>
    <scope>NUCLEOTIDE SEQUENCE [LARGE SCALE GENOMIC DNA]</scope>
    <source>
        <strain evidence="2 3">So ceGT47</strain>
    </source>
</reference>
<proteinExistence type="predicted"/>
<dbReference type="Proteomes" id="UP000295781">
    <property type="component" value="Chromosome"/>
</dbReference>
<sequence>MCSDVNTVFARVDGLVSSNLCIWRLQPTNERTDIDPPSEDCAGEGSMCR</sequence>
<accession>A0A4P2PYU6</accession>
<feature type="region of interest" description="Disordered" evidence="1">
    <location>
        <begin position="29"/>
        <end position="49"/>
    </location>
</feature>
<dbReference type="EMBL" id="CP012670">
    <property type="protein sequence ID" value="AUX21768.1"/>
    <property type="molecule type" value="Genomic_DNA"/>
</dbReference>
<gene>
    <name evidence="2" type="ORF">SOCEGT47_022550</name>
</gene>
<dbReference type="RefSeq" id="WP_165373148.1">
    <property type="nucleotide sequence ID" value="NZ_CP012670.1"/>
</dbReference>
<name>A0A4P2PYU6_SORCE</name>
<evidence type="ECO:0000256" key="1">
    <source>
        <dbReference type="SAM" id="MobiDB-lite"/>
    </source>
</evidence>
<protein>
    <submittedName>
        <fullName evidence="2">Uncharacterized protein</fullName>
    </submittedName>
</protein>
<evidence type="ECO:0000313" key="2">
    <source>
        <dbReference type="EMBL" id="AUX21768.1"/>
    </source>
</evidence>
<dbReference type="AlphaFoldDB" id="A0A4P2PYU6"/>
<organism evidence="2 3">
    <name type="scientific">Sorangium cellulosum</name>
    <name type="common">Polyangium cellulosum</name>
    <dbReference type="NCBI Taxonomy" id="56"/>
    <lineage>
        <taxon>Bacteria</taxon>
        <taxon>Pseudomonadati</taxon>
        <taxon>Myxococcota</taxon>
        <taxon>Polyangia</taxon>
        <taxon>Polyangiales</taxon>
        <taxon>Polyangiaceae</taxon>
        <taxon>Sorangium</taxon>
    </lineage>
</organism>